<evidence type="ECO:0000313" key="11">
    <source>
        <dbReference type="EMBL" id="CAC5395294.1"/>
    </source>
</evidence>
<dbReference type="GO" id="GO:0008528">
    <property type="term" value="F:G protein-coupled peptide receptor activity"/>
    <property type="evidence" value="ECO:0007669"/>
    <property type="project" value="TreeGrafter"/>
</dbReference>
<dbReference type="AlphaFoldDB" id="A0A6J8CJR2"/>
<feature type="transmembrane region" description="Helical" evidence="9">
    <location>
        <begin position="279"/>
        <end position="303"/>
    </location>
</feature>
<dbReference type="PANTHER" id="PTHR24230">
    <property type="entry name" value="G-PROTEIN COUPLED RECEPTOR"/>
    <property type="match status" value="1"/>
</dbReference>
<keyword evidence="12" id="KW-1185">Reference proteome</keyword>
<evidence type="ECO:0000256" key="1">
    <source>
        <dbReference type="ARBA" id="ARBA00004651"/>
    </source>
</evidence>
<keyword evidence="6 9" id="KW-0472">Membrane</keyword>
<evidence type="ECO:0000256" key="2">
    <source>
        <dbReference type="ARBA" id="ARBA00022475"/>
    </source>
</evidence>
<feature type="transmembrane region" description="Helical" evidence="9">
    <location>
        <begin position="199"/>
        <end position="222"/>
    </location>
</feature>
<dbReference type="OrthoDB" id="6117946at2759"/>
<feature type="transmembrane region" description="Helical" evidence="9">
    <location>
        <begin position="105"/>
        <end position="125"/>
    </location>
</feature>
<evidence type="ECO:0000256" key="5">
    <source>
        <dbReference type="ARBA" id="ARBA00023040"/>
    </source>
</evidence>
<proteinExistence type="predicted"/>
<feature type="domain" description="G-protein coupled receptors family 1 profile" evidence="10">
    <location>
        <begin position="46"/>
        <end position="340"/>
    </location>
</feature>
<dbReference type="PRINTS" id="PR00237">
    <property type="entry name" value="GPCRRHODOPSN"/>
</dbReference>
<keyword evidence="7" id="KW-0675">Receptor</keyword>
<organism evidence="11 12">
    <name type="scientific">Mytilus coruscus</name>
    <name type="common">Sea mussel</name>
    <dbReference type="NCBI Taxonomy" id="42192"/>
    <lineage>
        <taxon>Eukaryota</taxon>
        <taxon>Metazoa</taxon>
        <taxon>Spiralia</taxon>
        <taxon>Lophotrochozoa</taxon>
        <taxon>Mollusca</taxon>
        <taxon>Bivalvia</taxon>
        <taxon>Autobranchia</taxon>
        <taxon>Pteriomorphia</taxon>
        <taxon>Mytilida</taxon>
        <taxon>Mytiloidea</taxon>
        <taxon>Mytilidae</taxon>
        <taxon>Mytilinae</taxon>
        <taxon>Mytilus</taxon>
    </lineage>
</organism>
<protein>
    <submittedName>
        <fullName evidence="11">CCKAR</fullName>
    </submittedName>
</protein>
<evidence type="ECO:0000256" key="6">
    <source>
        <dbReference type="ARBA" id="ARBA00023136"/>
    </source>
</evidence>
<sequence length="370" mass="42695">MEENVRNISVDIKHRAYILYWNEQNTEYLTPNTVLLSIFLLIGLPGNLAITFVYQFRLNKKTDGRYFIVPLAWIDTAALLITGAFNLTQNSKSVMFSRFGACKLLTYLCYVLTCISLYLLIIIAIQRYLKICKPFGRQMNLVWKRRSISICALASAILFIPVLFYYGQVEIRNPKLGNVTGYQCNKLPGSTINLTLLRIYQGFGVVGSIGNVITVTVLYILVTKAIIRQTSKMKIVETKVENVSVTTSCTVEKKTTTRSTEAQDIHPTKPAPRNTAYRISFMFMTISIVGFLAYLPSWIFILIETNNPEFWKNLPYVSFHIRLTLRRMYMVNHLCNPFIYGVFDREEVRKLWKKGIRVVLQFRVLRDPKI</sequence>
<evidence type="ECO:0000313" key="12">
    <source>
        <dbReference type="Proteomes" id="UP000507470"/>
    </source>
</evidence>
<evidence type="ECO:0000259" key="10">
    <source>
        <dbReference type="PROSITE" id="PS50262"/>
    </source>
</evidence>
<accession>A0A6J8CJR2</accession>
<feature type="transmembrane region" description="Helical" evidence="9">
    <location>
        <begin position="66"/>
        <end position="85"/>
    </location>
</feature>
<keyword evidence="8" id="KW-0807">Transducer</keyword>
<keyword evidence="2" id="KW-1003">Cell membrane</keyword>
<dbReference type="EMBL" id="CACVKT020005460">
    <property type="protein sequence ID" value="CAC5395294.1"/>
    <property type="molecule type" value="Genomic_DNA"/>
</dbReference>
<dbReference type="InterPro" id="IPR017452">
    <property type="entry name" value="GPCR_Rhodpsn_7TM"/>
</dbReference>
<dbReference type="GO" id="GO:0005886">
    <property type="term" value="C:plasma membrane"/>
    <property type="evidence" value="ECO:0007669"/>
    <property type="project" value="UniProtKB-SubCell"/>
</dbReference>
<dbReference type="CDD" id="cd00637">
    <property type="entry name" value="7tm_classA_rhodopsin-like"/>
    <property type="match status" value="1"/>
</dbReference>
<feature type="transmembrane region" description="Helical" evidence="9">
    <location>
        <begin position="34"/>
        <end position="54"/>
    </location>
</feature>
<comment type="subcellular location">
    <subcellularLocation>
        <location evidence="1">Cell membrane</location>
        <topology evidence="1">Multi-pass membrane protein</topology>
    </subcellularLocation>
</comment>
<keyword evidence="4 9" id="KW-1133">Transmembrane helix</keyword>
<dbReference type="GO" id="GO:0007218">
    <property type="term" value="P:neuropeptide signaling pathway"/>
    <property type="evidence" value="ECO:0007669"/>
    <property type="project" value="TreeGrafter"/>
</dbReference>
<dbReference type="Proteomes" id="UP000507470">
    <property type="component" value="Unassembled WGS sequence"/>
</dbReference>
<dbReference type="SUPFAM" id="SSF81321">
    <property type="entry name" value="Family A G protein-coupled receptor-like"/>
    <property type="match status" value="1"/>
</dbReference>
<evidence type="ECO:0000256" key="9">
    <source>
        <dbReference type="SAM" id="Phobius"/>
    </source>
</evidence>
<dbReference type="Pfam" id="PF00001">
    <property type="entry name" value="7tm_1"/>
    <property type="match status" value="1"/>
</dbReference>
<keyword evidence="5" id="KW-0297">G-protein coupled receptor</keyword>
<dbReference type="PANTHER" id="PTHR24230:SF75">
    <property type="entry name" value="RELAXIN FAMILY PEPTIDE RECEPTOR 3"/>
    <property type="match status" value="1"/>
</dbReference>
<name>A0A6J8CJR2_MYTCO</name>
<dbReference type="Gene3D" id="1.20.1070.10">
    <property type="entry name" value="Rhodopsin 7-helix transmembrane proteins"/>
    <property type="match status" value="1"/>
</dbReference>
<evidence type="ECO:0000256" key="8">
    <source>
        <dbReference type="ARBA" id="ARBA00023224"/>
    </source>
</evidence>
<evidence type="ECO:0000256" key="3">
    <source>
        <dbReference type="ARBA" id="ARBA00022692"/>
    </source>
</evidence>
<evidence type="ECO:0000256" key="7">
    <source>
        <dbReference type="ARBA" id="ARBA00023170"/>
    </source>
</evidence>
<evidence type="ECO:0000256" key="4">
    <source>
        <dbReference type="ARBA" id="ARBA00022989"/>
    </source>
</evidence>
<keyword evidence="3 9" id="KW-0812">Transmembrane</keyword>
<gene>
    <name evidence="11" type="ORF">MCOR_29979</name>
</gene>
<dbReference type="PROSITE" id="PS50262">
    <property type="entry name" value="G_PROTEIN_RECEP_F1_2"/>
    <property type="match status" value="1"/>
</dbReference>
<dbReference type="InterPro" id="IPR000276">
    <property type="entry name" value="GPCR_Rhodpsn"/>
</dbReference>
<feature type="transmembrane region" description="Helical" evidence="9">
    <location>
        <begin position="146"/>
        <end position="166"/>
    </location>
</feature>
<reference evidence="11 12" key="1">
    <citation type="submission" date="2020-06" db="EMBL/GenBank/DDBJ databases">
        <authorList>
            <person name="Li R."/>
            <person name="Bekaert M."/>
        </authorList>
    </citation>
    <scope>NUCLEOTIDE SEQUENCE [LARGE SCALE GENOMIC DNA]</scope>
    <source>
        <strain evidence="12">wild</strain>
    </source>
</reference>